<dbReference type="EMBL" id="KB909061">
    <property type="protein sequence ID" value="EOB13161.1"/>
    <property type="molecule type" value="Genomic_DNA"/>
</dbReference>
<evidence type="ECO:0000256" key="1">
    <source>
        <dbReference type="SAM" id="MobiDB-lite"/>
    </source>
</evidence>
<dbReference type="VEuPathDB" id="MicrosporidiaDB:NBO_153g0008"/>
<keyword evidence="3" id="KW-1185">Reference proteome</keyword>
<name>R0KQZ8_NOSB1</name>
<evidence type="ECO:0000313" key="3">
    <source>
        <dbReference type="Proteomes" id="UP000016927"/>
    </source>
</evidence>
<gene>
    <name evidence="2" type="ORF">NBO_153g0008</name>
</gene>
<dbReference type="HOGENOM" id="CLU_1759329_0_0_1"/>
<dbReference type="PROSITE" id="PS50330">
    <property type="entry name" value="UIM"/>
    <property type="match status" value="1"/>
</dbReference>
<proteinExistence type="predicted"/>
<evidence type="ECO:0000313" key="2">
    <source>
        <dbReference type="EMBL" id="EOB13161.1"/>
    </source>
</evidence>
<sequence>MKIAIKEEIENQIKEVKDKLFTEKSVINEFYQTKYKLLNLYLFNYILYQETLENKEETPMYQALLKITILLEKLLEVEEDLEAALKESTKEERPKTNIKIVDGTVKRPITDDIMVNEPLNKKKVLNNPRKKYKEKYEKMKNVKSKDFD</sequence>
<feature type="compositionally biased region" description="Basic and acidic residues" evidence="1">
    <location>
        <begin position="134"/>
        <end position="148"/>
    </location>
</feature>
<dbReference type="Proteomes" id="UP000016927">
    <property type="component" value="Unassembled WGS sequence"/>
</dbReference>
<feature type="region of interest" description="Disordered" evidence="1">
    <location>
        <begin position="126"/>
        <end position="148"/>
    </location>
</feature>
<reference evidence="2 3" key="1">
    <citation type="journal article" date="2013" name="BMC Genomics">
        <title>Comparative genomics of parasitic silkworm microsporidia reveal an association between genome expansion and host adaptation.</title>
        <authorList>
            <person name="Pan G."/>
            <person name="Xu J."/>
            <person name="Li T."/>
            <person name="Xia Q."/>
            <person name="Liu S.L."/>
            <person name="Zhang G."/>
            <person name="Li S."/>
            <person name="Li C."/>
            <person name="Liu H."/>
            <person name="Yang L."/>
            <person name="Liu T."/>
            <person name="Zhang X."/>
            <person name="Wu Z."/>
            <person name="Fan W."/>
            <person name="Dang X."/>
            <person name="Xiang H."/>
            <person name="Tao M."/>
            <person name="Li Y."/>
            <person name="Hu J."/>
            <person name="Li Z."/>
            <person name="Lin L."/>
            <person name="Luo J."/>
            <person name="Geng L."/>
            <person name="Wang L."/>
            <person name="Long M."/>
            <person name="Wan Y."/>
            <person name="He N."/>
            <person name="Zhang Z."/>
            <person name="Lu C."/>
            <person name="Keeling P.J."/>
            <person name="Wang J."/>
            <person name="Xiang Z."/>
            <person name="Zhou Z."/>
        </authorList>
    </citation>
    <scope>NUCLEOTIDE SEQUENCE [LARGE SCALE GENOMIC DNA]</scope>
    <source>
        <strain evidence="3">CQ1 / CVCC 102059</strain>
    </source>
</reference>
<dbReference type="AlphaFoldDB" id="R0KQZ8"/>
<organism evidence="2 3">
    <name type="scientific">Nosema bombycis (strain CQ1 / CVCC 102059)</name>
    <name type="common">Microsporidian parasite</name>
    <name type="synonym">Pebrine of silkworm</name>
    <dbReference type="NCBI Taxonomy" id="578461"/>
    <lineage>
        <taxon>Eukaryota</taxon>
        <taxon>Fungi</taxon>
        <taxon>Fungi incertae sedis</taxon>
        <taxon>Microsporidia</taxon>
        <taxon>Nosematidae</taxon>
        <taxon>Nosema</taxon>
    </lineage>
</organism>
<protein>
    <submittedName>
        <fullName evidence="2">Ubiquitin</fullName>
    </submittedName>
</protein>
<dbReference type="InterPro" id="IPR003903">
    <property type="entry name" value="UIM_dom"/>
</dbReference>
<accession>R0KQZ8</accession>
<dbReference type="OrthoDB" id="10574501at2759"/>